<evidence type="ECO:0000259" key="8">
    <source>
        <dbReference type="Pfam" id="PF03061"/>
    </source>
</evidence>
<evidence type="ECO:0000256" key="5">
    <source>
        <dbReference type="ARBA" id="ARBA00038894"/>
    </source>
</evidence>
<dbReference type="InterPro" id="IPR029069">
    <property type="entry name" value="HotDog_dom_sf"/>
</dbReference>
<dbReference type="EC" id="3.1.2.20" evidence="5"/>
<dbReference type="InterPro" id="IPR006683">
    <property type="entry name" value="Thioestr_dom"/>
</dbReference>
<keyword evidence="1" id="KW-0378">Hydrolase</keyword>
<evidence type="ECO:0000256" key="7">
    <source>
        <dbReference type="ARBA" id="ARBA00048062"/>
    </source>
</evidence>
<evidence type="ECO:0000256" key="6">
    <source>
        <dbReference type="ARBA" id="ARBA00040062"/>
    </source>
</evidence>
<dbReference type="STRING" id="1246626.BleG1_2368"/>
<dbReference type="NCBIfam" id="TIGR00369">
    <property type="entry name" value="unchar_dom_1"/>
    <property type="match status" value="1"/>
</dbReference>
<dbReference type="KEGG" id="ble:BleG1_2368"/>
<feature type="domain" description="Thioesterase" evidence="8">
    <location>
        <begin position="73"/>
        <end position="147"/>
    </location>
</feature>
<comment type="catalytic activity">
    <reaction evidence="3">
        <text>a long-chain fatty acyl-CoA + H2O = a long-chain fatty acid + CoA + H(+)</text>
        <dbReference type="Rhea" id="RHEA:67680"/>
        <dbReference type="ChEBI" id="CHEBI:15377"/>
        <dbReference type="ChEBI" id="CHEBI:15378"/>
        <dbReference type="ChEBI" id="CHEBI:57287"/>
        <dbReference type="ChEBI" id="CHEBI:57560"/>
        <dbReference type="ChEBI" id="CHEBI:83139"/>
    </reaction>
</comment>
<keyword evidence="10" id="KW-1185">Reference proteome</keyword>
<dbReference type="AlphaFoldDB" id="A0A060LUM9"/>
<dbReference type="eggNOG" id="COG2050">
    <property type="taxonomic scope" value="Bacteria"/>
</dbReference>
<evidence type="ECO:0000256" key="1">
    <source>
        <dbReference type="ARBA" id="ARBA00022801"/>
    </source>
</evidence>
<comment type="catalytic activity">
    <reaction evidence="2">
        <text>a fatty acyl-CoA + H2O = a fatty acid + CoA + H(+)</text>
        <dbReference type="Rhea" id="RHEA:16781"/>
        <dbReference type="ChEBI" id="CHEBI:15377"/>
        <dbReference type="ChEBI" id="CHEBI:15378"/>
        <dbReference type="ChEBI" id="CHEBI:28868"/>
        <dbReference type="ChEBI" id="CHEBI:57287"/>
        <dbReference type="ChEBI" id="CHEBI:77636"/>
        <dbReference type="EC" id="3.1.2.20"/>
    </reaction>
</comment>
<dbReference type="Pfam" id="PF03061">
    <property type="entry name" value="4HBT"/>
    <property type="match status" value="1"/>
</dbReference>
<accession>A0A060LUM9</accession>
<dbReference type="CDD" id="cd03443">
    <property type="entry name" value="PaaI_thioesterase"/>
    <property type="match status" value="1"/>
</dbReference>
<dbReference type="SUPFAM" id="SSF54637">
    <property type="entry name" value="Thioesterase/thiol ester dehydrase-isomerase"/>
    <property type="match status" value="1"/>
</dbReference>
<dbReference type="InterPro" id="IPR003736">
    <property type="entry name" value="PAAI_dom"/>
</dbReference>
<dbReference type="OrthoDB" id="2139465at2"/>
<comment type="catalytic activity">
    <reaction evidence="7">
        <text>a medium-chain fatty acyl-CoA + H2O = a medium-chain fatty acid + CoA + H(+)</text>
        <dbReference type="Rhea" id="RHEA:68184"/>
        <dbReference type="ChEBI" id="CHEBI:15377"/>
        <dbReference type="ChEBI" id="CHEBI:15378"/>
        <dbReference type="ChEBI" id="CHEBI:57287"/>
        <dbReference type="ChEBI" id="CHEBI:59558"/>
        <dbReference type="ChEBI" id="CHEBI:90546"/>
    </reaction>
</comment>
<dbReference type="PANTHER" id="PTHR43240:SF20">
    <property type="entry name" value="MEDIUM_LONG-CHAIN ACYL-COA THIOESTERASE YIGI"/>
    <property type="match status" value="1"/>
</dbReference>
<gene>
    <name evidence="9" type="ORF">BleG1_2368</name>
</gene>
<reference evidence="9 10" key="1">
    <citation type="journal article" date="2014" name="Gene">
        <title>A comparative genomic analysis of the alkalitolerant soil bacterium Bacillus lehensis G1.</title>
        <authorList>
            <person name="Noor Y.M."/>
            <person name="Samsulrizal N.H."/>
            <person name="Jema'on N.A."/>
            <person name="Low K.O."/>
            <person name="Ramli A.N."/>
            <person name="Alias N.I."/>
            <person name="Damis S.I."/>
            <person name="Fuzi S.F."/>
            <person name="Isa M.N."/>
            <person name="Murad A.M."/>
            <person name="Raih M.F."/>
            <person name="Bakar F.D."/>
            <person name="Najimudin N."/>
            <person name="Mahadi N.M."/>
            <person name="Illias R.M."/>
        </authorList>
    </citation>
    <scope>NUCLEOTIDE SEQUENCE [LARGE SCALE GENOMIC DNA]</scope>
    <source>
        <strain evidence="9 10">G1</strain>
    </source>
</reference>
<dbReference type="HOGENOM" id="CLU_089876_3_3_9"/>
<evidence type="ECO:0000256" key="3">
    <source>
        <dbReference type="ARBA" id="ARBA00036002"/>
    </source>
</evidence>
<dbReference type="Gene3D" id="3.10.129.10">
    <property type="entry name" value="Hotdog Thioesterase"/>
    <property type="match status" value="1"/>
</dbReference>
<evidence type="ECO:0000313" key="9">
    <source>
        <dbReference type="EMBL" id="AIC94946.1"/>
    </source>
</evidence>
<evidence type="ECO:0000313" key="10">
    <source>
        <dbReference type="Proteomes" id="UP000027142"/>
    </source>
</evidence>
<proteinExistence type="inferred from homology"/>
<protein>
    <recommendedName>
        <fullName evidence="6">Medium/long-chain acyl-CoA thioesterase YigI</fullName>
        <ecNumber evidence="5">3.1.2.20</ecNumber>
    </recommendedName>
</protein>
<dbReference type="GO" id="GO:0047617">
    <property type="term" value="F:fatty acyl-CoA hydrolase activity"/>
    <property type="evidence" value="ECO:0007669"/>
    <property type="project" value="UniProtKB-EC"/>
</dbReference>
<organism evidence="9 10">
    <name type="scientific">Shouchella lehensis G1</name>
    <dbReference type="NCBI Taxonomy" id="1246626"/>
    <lineage>
        <taxon>Bacteria</taxon>
        <taxon>Bacillati</taxon>
        <taxon>Bacillota</taxon>
        <taxon>Bacilli</taxon>
        <taxon>Bacillales</taxon>
        <taxon>Bacillaceae</taxon>
        <taxon>Shouchella</taxon>
    </lineage>
</organism>
<dbReference type="PANTHER" id="PTHR43240">
    <property type="entry name" value="1,4-DIHYDROXY-2-NAPHTHOYL-COA THIOESTERASE 1"/>
    <property type="match status" value="1"/>
</dbReference>
<dbReference type="Proteomes" id="UP000027142">
    <property type="component" value="Chromosome"/>
</dbReference>
<name>A0A060LUM9_9BACI</name>
<evidence type="ECO:0000256" key="4">
    <source>
        <dbReference type="ARBA" id="ARBA00038381"/>
    </source>
</evidence>
<comment type="similarity">
    <text evidence="4">Belongs to the YigI thioesterase family.</text>
</comment>
<evidence type="ECO:0000256" key="2">
    <source>
        <dbReference type="ARBA" id="ARBA00035880"/>
    </source>
</evidence>
<dbReference type="PATRIC" id="fig|1246626.3.peg.2368"/>
<dbReference type="EMBL" id="CP003923">
    <property type="protein sequence ID" value="AIC94946.1"/>
    <property type="molecule type" value="Genomic_DNA"/>
</dbReference>
<sequence>MTVEEKIQAFLNEASPEEKNVFEQVVDGFIAKQQKQQLTYLSGITQAEASTPSKDTFSIRVPITPLIHNPLSIVHGGMTATLLDSTMGGAAMQSLPDHLTAVTSQLNIHYMRPGVGEYLECFATVVHSGKQLIVVEGNAYNNEKKLIAKATGTFFVIPLNK</sequence>